<dbReference type="Proteomes" id="UP001597318">
    <property type="component" value="Unassembled WGS sequence"/>
</dbReference>
<feature type="coiled-coil region" evidence="1">
    <location>
        <begin position="63"/>
        <end position="120"/>
    </location>
</feature>
<name>A0ABW5BX58_9BACI</name>
<evidence type="ECO:0000256" key="1">
    <source>
        <dbReference type="SAM" id="Coils"/>
    </source>
</evidence>
<feature type="signal peptide" evidence="2">
    <location>
        <begin position="1"/>
        <end position="22"/>
    </location>
</feature>
<dbReference type="PROSITE" id="PS51257">
    <property type="entry name" value="PROKAR_LIPOPROTEIN"/>
    <property type="match status" value="1"/>
</dbReference>
<keyword evidence="4" id="KW-1185">Reference proteome</keyword>
<keyword evidence="2" id="KW-0732">Signal</keyword>
<reference evidence="4" key="1">
    <citation type="journal article" date="2019" name="Int. J. Syst. Evol. Microbiol.">
        <title>The Global Catalogue of Microorganisms (GCM) 10K type strain sequencing project: providing services to taxonomists for standard genome sequencing and annotation.</title>
        <authorList>
            <consortium name="The Broad Institute Genomics Platform"/>
            <consortium name="The Broad Institute Genome Sequencing Center for Infectious Disease"/>
            <person name="Wu L."/>
            <person name="Ma J."/>
        </authorList>
    </citation>
    <scope>NUCLEOTIDE SEQUENCE [LARGE SCALE GENOMIC DNA]</scope>
    <source>
        <strain evidence="4">CGMCC 1.15474</strain>
    </source>
</reference>
<organism evidence="3 4">
    <name type="scientific">Metabacillus endolithicus</name>
    <dbReference type="NCBI Taxonomy" id="1535204"/>
    <lineage>
        <taxon>Bacteria</taxon>
        <taxon>Bacillati</taxon>
        <taxon>Bacillota</taxon>
        <taxon>Bacilli</taxon>
        <taxon>Bacillales</taxon>
        <taxon>Bacillaceae</taxon>
        <taxon>Metabacillus</taxon>
    </lineage>
</organism>
<comment type="caution">
    <text evidence="3">The sequence shown here is derived from an EMBL/GenBank/DDBJ whole genome shotgun (WGS) entry which is preliminary data.</text>
</comment>
<gene>
    <name evidence="3" type="ORF">ACFSKK_12650</name>
</gene>
<dbReference type="InterPro" id="IPR045956">
    <property type="entry name" value="DUF6376"/>
</dbReference>
<feature type="chain" id="PRO_5045379737" evidence="2">
    <location>
        <begin position="23"/>
        <end position="145"/>
    </location>
</feature>
<evidence type="ECO:0000313" key="3">
    <source>
        <dbReference type="EMBL" id="MFD2214533.1"/>
    </source>
</evidence>
<keyword evidence="1" id="KW-0175">Coiled coil</keyword>
<dbReference type="EMBL" id="JBHUIK010000002">
    <property type="protein sequence ID" value="MFD2214533.1"/>
    <property type="molecule type" value="Genomic_DNA"/>
</dbReference>
<evidence type="ECO:0000313" key="4">
    <source>
        <dbReference type="Proteomes" id="UP001597318"/>
    </source>
</evidence>
<proteinExistence type="predicted"/>
<dbReference type="Pfam" id="PF19903">
    <property type="entry name" value="DUF6376"/>
    <property type="match status" value="1"/>
</dbReference>
<evidence type="ECO:0000256" key="2">
    <source>
        <dbReference type="SAM" id="SignalP"/>
    </source>
</evidence>
<accession>A0ABW5BX58</accession>
<sequence length="145" mass="16177">MKKLSFLIIIAAFMLTTACSVVDEVNQSLDYVNEANSLLNSMSDFAENAPGLIENAASDPEMRTELENQVNTLTENIEEFNNIDAPAVAEDLHQDLVSKNEELLNQLEQVQQDGEVMVEEIQNSEIFQTVEDITSLIDAVEKLEL</sequence>
<dbReference type="RefSeq" id="WP_247343497.1">
    <property type="nucleotide sequence ID" value="NZ_CP095550.1"/>
</dbReference>
<protein>
    <submittedName>
        <fullName evidence="3">DUF6376 family protein</fullName>
    </submittedName>
</protein>